<organism evidence="10">
    <name type="scientific">viral metagenome</name>
    <dbReference type="NCBI Taxonomy" id="1070528"/>
    <lineage>
        <taxon>unclassified sequences</taxon>
        <taxon>metagenomes</taxon>
        <taxon>organismal metagenomes</taxon>
    </lineage>
</organism>
<keyword evidence="5 7" id="KW-1133">Transmembrane helix</keyword>
<feature type="domain" description="ABC transporter" evidence="8">
    <location>
        <begin position="340"/>
        <end position="549"/>
    </location>
</feature>
<evidence type="ECO:0000256" key="2">
    <source>
        <dbReference type="ARBA" id="ARBA00022692"/>
    </source>
</evidence>
<dbReference type="PROSITE" id="PS50929">
    <property type="entry name" value="ABC_TM1F"/>
    <property type="match status" value="1"/>
</dbReference>
<dbReference type="SMART" id="SM00382">
    <property type="entry name" value="AAA"/>
    <property type="match status" value="1"/>
</dbReference>
<dbReference type="InterPro" id="IPR003439">
    <property type="entry name" value="ABC_transporter-like_ATP-bd"/>
</dbReference>
<dbReference type="Gene3D" id="3.40.50.300">
    <property type="entry name" value="P-loop containing nucleotide triphosphate hydrolases"/>
    <property type="match status" value="1"/>
</dbReference>
<dbReference type="SUPFAM" id="SSF52540">
    <property type="entry name" value="P-loop containing nucleoside triphosphate hydrolases"/>
    <property type="match status" value="1"/>
</dbReference>
<dbReference type="InterPro" id="IPR036640">
    <property type="entry name" value="ABC1_TM_sf"/>
</dbReference>
<feature type="domain" description="ABC transmembrane type-1" evidence="9">
    <location>
        <begin position="21"/>
        <end position="302"/>
    </location>
</feature>
<evidence type="ECO:0000256" key="7">
    <source>
        <dbReference type="SAM" id="Phobius"/>
    </source>
</evidence>
<dbReference type="CDD" id="cd03228">
    <property type="entry name" value="ABCC_MRP_Like"/>
    <property type="match status" value="1"/>
</dbReference>
<dbReference type="GO" id="GO:0015421">
    <property type="term" value="F:ABC-type oligopeptide transporter activity"/>
    <property type="evidence" value="ECO:0007669"/>
    <property type="project" value="TreeGrafter"/>
</dbReference>
<feature type="transmembrane region" description="Helical" evidence="7">
    <location>
        <begin position="246"/>
        <end position="265"/>
    </location>
</feature>
<dbReference type="GO" id="GO:0016887">
    <property type="term" value="F:ATP hydrolysis activity"/>
    <property type="evidence" value="ECO:0007669"/>
    <property type="project" value="InterPro"/>
</dbReference>
<keyword evidence="2 7" id="KW-0812">Transmembrane</keyword>
<dbReference type="InterPro" id="IPR027417">
    <property type="entry name" value="P-loop_NTPase"/>
</dbReference>
<dbReference type="PROSITE" id="PS50893">
    <property type="entry name" value="ABC_TRANSPORTER_2"/>
    <property type="match status" value="1"/>
</dbReference>
<evidence type="ECO:0000256" key="6">
    <source>
        <dbReference type="ARBA" id="ARBA00023136"/>
    </source>
</evidence>
<dbReference type="InterPro" id="IPR003593">
    <property type="entry name" value="AAA+_ATPase"/>
</dbReference>
<evidence type="ECO:0000313" key="10">
    <source>
        <dbReference type="EMBL" id="QHT77915.1"/>
    </source>
</evidence>
<comment type="subcellular location">
    <subcellularLocation>
        <location evidence="1">Membrane</location>
        <topology evidence="1">Multi-pass membrane protein</topology>
    </subcellularLocation>
</comment>
<evidence type="ECO:0000259" key="8">
    <source>
        <dbReference type="PROSITE" id="PS50893"/>
    </source>
</evidence>
<dbReference type="InterPro" id="IPR039421">
    <property type="entry name" value="Type_1_exporter"/>
</dbReference>
<protein>
    <recommendedName>
        <fullName evidence="11">ABC transporter domain-containing protein</fullName>
    </recommendedName>
</protein>
<dbReference type="Pfam" id="PF00664">
    <property type="entry name" value="ABC_membrane"/>
    <property type="match status" value="1"/>
</dbReference>
<feature type="transmembrane region" description="Helical" evidence="7">
    <location>
        <begin position="126"/>
        <end position="151"/>
    </location>
</feature>
<dbReference type="PANTHER" id="PTHR43394:SF1">
    <property type="entry name" value="ATP-BINDING CASSETTE SUB-FAMILY B MEMBER 10, MITOCHONDRIAL"/>
    <property type="match status" value="1"/>
</dbReference>
<feature type="transmembrane region" description="Helical" evidence="7">
    <location>
        <begin position="21"/>
        <end position="42"/>
    </location>
</feature>
<dbReference type="PANTHER" id="PTHR43394">
    <property type="entry name" value="ATP-DEPENDENT PERMEASE MDL1, MITOCHONDRIAL"/>
    <property type="match status" value="1"/>
</dbReference>
<accession>A0A6C0HCP4</accession>
<dbReference type="GO" id="GO:0016020">
    <property type="term" value="C:membrane"/>
    <property type="evidence" value="ECO:0007669"/>
    <property type="project" value="UniProtKB-SubCell"/>
</dbReference>
<dbReference type="GO" id="GO:0005524">
    <property type="term" value="F:ATP binding"/>
    <property type="evidence" value="ECO:0007669"/>
    <property type="project" value="UniProtKB-KW"/>
</dbReference>
<dbReference type="Gene3D" id="1.20.1560.10">
    <property type="entry name" value="ABC transporter type 1, transmembrane domain"/>
    <property type="match status" value="1"/>
</dbReference>
<name>A0A6C0HCP4_9ZZZZ</name>
<dbReference type="InterPro" id="IPR017871">
    <property type="entry name" value="ABC_transporter-like_CS"/>
</dbReference>
<dbReference type="EMBL" id="MN739923">
    <property type="protein sequence ID" value="QHT77915.1"/>
    <property type="molecule type" value="Genomic_DNA"/>
</dbReference>
<keyword evidence="3" id="KW-0547">Nucleotide-binding</keyword>
<dbReference type="AlphaFoldDB" id="A0A6C0HCP4"/>
<keyword evidence="4" id="KW-0067">ATP-binding</keyword>
<evidence type="ECO:0000259" key="9">
    <source>
        <dbReference type="PROSITE" id="PS50929"/>
    </source>
</evidence>
<sequence length="552" mass="64968">MNIVYFLLRQFFNEESLNITLMILISFIINIFQTNGISYISATMIDSIQKNDKVNVNLFFKYFIFVSVLFIILYNVYKYFQNKILTKLRQWMRHQLIKMLLIINNENFSEVNFTKLNSPINRISSVCFMVFNDIITYILPNITFLFIITAYFLYSNLFFGSIFIIGNLVLMAYLYFNWGDMITQNEEYEKYVNDNESYLVEILNNIDKIIYRGQTDNEIHEFSKKTEKSIHSAFNFYSNTAYHSTIMNIIVFMIIFLCIGQIIYMFFNKKIGLKLFITFFTILLLYRDRIITVIQQIPDFIEFLGRSDSVVKHFKTMANDYEKVLKSKYNNHFDLPFDKITFENVTFKYKSGFSNVLDHFSKTIYLNHKIIGIVGLSGNGKSTFAKLIIKLYIPDFGNIYIDDQNVDRIDGNYIRNNITYVNQNSKLFDRKIIENLLYGCYDLDICNKYLQIIMKYPKIKELYKNIDIHNKSAGLFGENLSGGQRQVVNLISGLIMPSKIVILDEPTNALDMALKKEVIQMIADFKQYKKSIIIITHDKDVFPILDETIKIN</sequence>
<evidence type="ECO:0000256" key="3">
    <source>
        <dbReference type="ARBA" id="ARBA00022741"/>
    </source>
</evidence>
<feature type="transmembrane region" description="Helical" evidence="7">
    <location>
        <begin position="157"/>
        <end position="176"/>
    </location>
</feature>
<reference evidence="10" key="1">
    <citation type="journal article" date="2020" name="Nature">
        <title>Giant virus diversity and host interactions through global metagenomics.</title>
        <authorList>
            <person name="Schulz F."/>
            <person name="Roux S."/>
            <person name="Paez-Espino D."/>
            <person name="Jungbluth S."/>
            <person name="Walsh D.A."/>
            <person name="Denef V.J."/>
            <person name="McMahon K.D."/>
            <person name="Konstantinidis K.T."/>
            <person name="Eloe-Fadrosh E.A."/>
            <person name="Kyrpides N.C."/>
            <person name="Woyke T."/>
        </authorList>
    </citation>
    <scope>NUCLEOTIDE SEQUENCE</scope>
    <source>
        <strain evidence="10">GVMAG-M-3300023179-90</strain>
    </source>
</reference>
<evidence type="ECO:0000256" key="4">
    <source>
        <dbReference type="ARBA" id="ARBA00022840"/>
    </source>
</evidence>
<evidence type="ECO:0008006" key="11">
    <source>
        <dbReference type="Google" id="ProtNLM"/>
    </source>
</evidence>
<keyword evidence="6 7" id="KW-0472">Membrane</keyword>
<evidence type="ECO:0000256" key="5">
    <source>
        <dbReference type="ARBA" id="ARBA00022989"/>
    </source>
</evidence>
<dbReference type="PROSITE" id="PS00211">
    <property type="entry name" value="ABC_TRANSPORTER_1"/>
    <property type="match status" value="1"/>
</dbReference>
<proteinExistence type="predicted"/>
<evidence type="ECO:0000256" key="1">
    <source>
        <dbReference type="ARBA" id="ARBA00004141"/>
    </source>
</evidence>
<dbReference type="Pfam" id="PF00005">
    <property type="entry name" value="ABC_tran"/>
    <property type="match status" value="1"/>
</dbReference>
<dbReference type="InterPro" id="IPR011527">
    <property type="entry name" value="ABC1_TM_dom"/>
</dbReference>
<dbReference type="SUPFAM" id="SSF90123">
    <property type="entry name" value="ABC transporter transmembrane region"/>
    <property type="match status" value="1"/>
</dbReference>
<feature type="transmembrane region" description="Helical" evidence="7">
    <location>
        <begin position="62"/>
        <end position="80"/>
    </location>
</feature>